<dbReference type="PANTHER" id="PTHR43174">
    <property type="entry name" value="UDP-N-ACETYLGLUCOSAMINE 2-EPIMERASE"/>
    <property type="match status" value="1"/>
</dbReference>
<dbReference type="GO" id="GO:0016798">
    <property type="term" value="F:hydrolase activity, acting on glycosyl bonds"/>
    <property type="evidence" value="ECO:0007669"/>
    <property type="project" value="UniProtKB-KW"/>
</dbReference>
<accession>A0ABW3F1V9</accession>
<name>A0ABW3F1V9_9PROT</name>
<dbReference type="RefSeq" id="WP_379055267.1">
    <property type="nucleotide sequence ID" value="NZ_JBHTKB010000001.1"/>
</dbReference>
<keyword evidence="2" id="KW-0326">Glycosidase</keyword>
<evidence type="ECO:0000313" key="2">
    <source>
        <dbReference type="EMBL" id="MFD0912384.1"/>
    </source>
</evidence>
<dbReference type="EMBL" id="JBHTKB010000001">
    <property type="protein sequence ID" value="MFD0912384.1"/>
    <property type="molecule type" value="Genomic_DNA"/>
</dbReference>
<evidence type="ECO:0000313" key="3">
    <source>
        <dbReference type="Proteomes" id="UP001597128"/>
    </source>
</evidence>
<sequence length="379" mass="42476">MALDSAIKKIIFLTGTRADFGKLKALMLKLDSKEKFEIHVFITGMHMLSKYGYTCTEVERIGIKNIYKYINQSANDTMECVLAKTITGLSDYVKEISPDLIIVHGDRVEALAGAAVGALNNILVGHIEGGEVSGTVDELIRHSVSKLSHVHFVANDLAKKRIIQLGEIPDSIHIIGSPDVDVMNSDSLPSIAEVRSRYGLCYDKYSILMFHPVTTEVKELHNQIKTVVDEVIASEKNYIVIYPNNDHGSNIILREYARLEKLENIKIFPSMRFEYFLTLLKNADYIIGNSSAGVREAPHFGVPAINLGTRQQNRVKCSLVIDTAFDSIQIKEAIAWSDQLVRTPQALFGNGNSANQFCEILDSSKFWNIDKQKHFVDWK</sequence>
<dbReference type="Pfam" id="PF02350">
    <property type="entry name" value="Epimerase_2"/>
    <property type="match status" value="1"/>
</dbReference>
<gene>
    <name evidence="2" type="primary">neuC</name>
    <name evidence="2" type="ORF">ACFQ1Z_02385</name>
</gene>
<dbReference type="EC" id="3.2.1.183" evidence="2"/>
<proteinExistence type="predicted"/>
<dbReference type="SUPFAM" id="SSF53756">
    <property type="entry name" value="UDP-Glycosyltransferase/glycogen phosphorylase"/>
    <property type="match status" value="1"/>
</dbReference>
<dbReference type="PANTHER" id="PTHR43174:SF3">
    <property type="entry name" value="UDP-N-ACETYLGLUCOSAMINE 2-EPIMERASE"/>
    <property type="match status" value="1"/>
</dbReference>
<dbReference type="InterPro" id="IPR020004">
    <property type="entry name" value="UDP-GlcNAc_Epase"/>
</dbReference>
<dbReference type="InterPro" id="IPR029767">
    <property type="entry name" value="WecB-like"/>
</dbReference>
<keyword evidence="2" id="KW-0378">Hydrolase</keyword>
<organism evidence="2 3">
    <name type="scientific">Methylophilus luteus</name>
    <dbReference type="NCBI Taxonomy" id="640108"/>
    <lineage>
        <taxon>Bacteria</taxon>
        <taxon>Pseudomonadati</taxon>
        <taxon>Pseudomonadota</taxon>
        <taxon>Betaproteobacteria</taxon>
        <taxon>Nitrosomonadales</taxon>
        <taxon>Methylophilaceae</taxon>
        <taxon>Methylophilus</taxon>
    </lineage>
</organism>
<protein>
    <submittedName>
        <fullName evidence="2">UDP-N-acetylglucosamine 2-epimerase</fullName>
        <ecNumber evidence="2">3.2.1.183</ecNumber>
    </submittedName>
</protein>
<dbReference type="NCBIfam" id="TIGR03568">
    <property type="entry name" value="NeuC_NnaA"/>
    <property type="match status" value="1"/>
</dbReference>
<feature type="domain" description="UDP-N-acetylglucosamine 2-epimerase" evidence="1">
    <location>
        <begin position="29"/>
        <end position="361"/>
    </location>
</feature>
<dbReference type="Proteomes" id="UP001597128">
    <property type="component" value="Unassembled WGS sequence"/>
</dbReference>
<keyword evidence="3" id="KW-1185">Reference proteome</keyword>
<evidence type="ECO:0000259" key="1">
    <source>
        <dbReference type="Pfam" id="PF02350"/>
    </source>
</evidence>
<reference evidence="3" key="1">
    <citation type="journal article" date="2019" name="Int. J. Syst. Evol. Microbiol.">
        <title>The Global Catalogue of Microorganisms (GCM) 10K type strain sequencing project: providing services to taxonomists for standard genome sequencing and annotation.</title>
        <authorList>
            <consortium name="The Broad Institute Genomics Platform"/>
            <consortium name="The Broad Institute Genome Sequencing Center for Infectious Disease"/>
            <person name="Wu L."/>
            <person name="Ma J."/>
        </authorList>
    </citation>
    <scope>NUCLEOTIDE SEQUENCE [LARGE SCALE GENOMIC DNA]</scope>
    <source>
        <strain evidence="3">CCUG 58412</strain>
    </source>
</reference>
<comment type="caution">
    <text evidence="2">The sequence shown here is derived from an EMBL/GenBank/DDBJ whole genome shotgun (WGS) entry which is preliminary data.</text>
</comment>
<dbReference type="InterPro" id="IPR003331">
    <property type="entry name" value="UDP_GlcNAc_Epimerase_2_dom"/>
</dbReference>
<dbReference type="Gene3D" id="3.40.50.2000">
    <property type="entry name" value="Glycogen Phosphorylase B"/>
    <property type="match status" value="2"/>
</dbReference>